<dbReference type="InterPro" id="IPR016179">
    <property type="entry name" value="Insulin-like"/>
</dbReference>
<dbReference type="KEGG" id="ngi:103751854"/>
<dbReference type="GeneTree" id="ENSGT00940000154396"/>
<reference evidence="12" key="2">
    <citation type="submission" date="2025-09" db="UniProtKB">
        <authorList>
            <consortium name="Ensembl"/>
        </authorList>
    </citation>
    <scope>IDENTIFICATION</scope>
</reference>
<dbReference type="RefSeq" id="XP_008853644.1">
    <property type="nucleotide sequence ID" value="XM_008855422.1"/>
</dbReference>
<keyword evidence="6" id="KW-0372">Hormone</keyword>
<dbReference type="Ensembl" id="ENSNGAT00000017879.1">
    <property type="protein sequence ID" value="ENSNGAP00000012322.1"/>
    <property type="gene ID" value="ENSNGAG00000014225.1"/>
</dbReference>
<sequence>MAKREVLLLAAWALIVVLGLQAEARPGSYGVKLCGREFIRAVIFTCGGSRWRREDLLAHDSLGDSFQEARANADSLASELDEGVGSSEWLALTKFPQAFYGGQPGWQGTPGVPRGSRDVLGGLSSSCCKWGCSKSQISSLC</sequence>
<evidence type="ECO:0000259" key="11">
    <source>
        <dbReference type="SMART" id="SM00078"/>
    </source>
</evidence>
<keyword evidence="7 10" id="KW-0732">Signal</keyword>
<organism evidence="12 13">
    <name type="scientific">Nannospalax galili</name>
    <name type="common">Northern Israeli blind subterranean mole rat</name>
    <name type="synonym">Spalax galili</name>
    <dbReference type="NCBI Taxonomy" id="1026970"/>
    <lineage>
        <taxon>Eukaryota</taxon>
        <taxon>Metazoa</taxon>
        <taxon>Chordata</taxon>
        <taxon>Craniata</taxon>
        <taxon>Vertebrata</taxon>
        <taxon>Euteleostomi</taxon>
        <taxon>Mammalia</taxon>
        <taxon>Eutheria</taxon>
        <taxon>Euarchontoglires</taxon>
        <taxon>Glires</taxon>
        <taxon>Rodentia</taxon>
        <taxon>Myomorpha</taxon>
        <taxon>Muroidea</taxon>
        <taxon>Spalacidae</taxon>
        <taxon>Spalacinae</taxon>
        <taxon>Nannospalax</taxon>
    </lineage>
</organism>
<gene>
    <name evidence="12" type="primary">Rln3</name>
</gene>
<evidence type="ECO:0000256" key="9">
    <source>
        <dbReference type="ARBA" id="ARBA00040355"/>
    </source>
</evidence>
<reference evidence="12" key="1">
    <citation type="submission" date="2025-08" db="UniProtKB">
        <authorList>
            <consortium name="Ensembl"/>
        </authorList>
    </citation>
    <scope>IDENTIFICATION</scope>
</reference>
<dbReference type="CDD" id="cd04365">
    <property type="entry name" value="IlGF_relaxin_like"/>
    <property type="match status" value="1"/>
</dbReference>
<dbReference type="InterPro" id="IPR036438">
    <property type="entry name" value="Insulin-like_sf"/>
</dbReference>
<dbReference type="PANTHER" id="PTHR20968:SF0">
    <property type="entry name" value="RELAXIN-3"/>
    <property type="match status" value="1"/>
</dbReference>
<dbReference type="GO" id="GO:0001664">
    <property type="term" value="F:G protein-coupled receptor binding"/>
    <property type="evidence" value="ECO:0007669"/>
    <property type="project" value="TreeGrafter"/>
</dbReference>
<dbReference type="GeneID" id="103751854"/>
<dbReference type="PANTHER" id="PTHR20968">
    <property type="entry name" value="ILGF DOMAIN-CONTAINING PROTEIN"/>
    <property type="match status" value="1"/>
</dbReference>
<dbReference type="OrthoDB" id="9443437at2759"/>
<accession>A0A8C6R5T9</accession>
<keyword evidence="5" id="KW-0165">Cleavage on pair of basic residues</keyword>
<evidence type="ECO:0000313" key="13">
    <source>
        <dbReference type="Proteomes" id="UP000694381"/>
    </source>
</evidence>
<feature type="chain" id="PRO_5034498308" description="Relaxin-3" evidence="10">
    <location>
        <begin position="25"/>
        <end position="141"/>
    </location>
</feature>
<feature type="signal peptide" evidence="10">
    <location>
        <begin position="1"/>
        <end position="24"/>
    </location>
</feature>
<dbReference type="PROSITE" id="PS00262">
    <property type="entry name" value="INSULIN"/>
    <property type="match status" value="1"/>
</dbReference>
<comment type="similarity">
    <text evidence="2">Belongs to the insulin family.</text>
</comment>
<dbReference type="OMA" id="WGCSKRE"/>
<keyword evidence="8" id="KW-1015">Disulfide bond</keyword>
<evidence type="ECO:0000256" key="4">
    <source>
        <dbReference type="ARBA" id="ARBA00022525"/>
    </source>
</evidence>
<evidence type="ECO:0000256" key="7">
    <source>
        <dbReference type="ARBA" id="ARBA00022729"/>
    </source>
</evidence>
<evidence type="ECO:0000256" key="10">
    <source>
        <dbReference type="SAM" id="SignalP"/>
    </source>
</evidence>
<dbReference type="SMART" id="SM00078">
    <property type="entry name" value="IlGF"/>
    <property type="match status" value="1"/>
</dbReference>
<dbReference type="InterPro" id="IPR022353">
    <property type="entry name" value="Insulin_CS"/>
</dbReference>
<keyword evidence="4" id="KW-0964">Secreted</keyword>
<evidence type="ECO:0000256" key="1">
    <source>
        <dbReference type="ARBA" id="ARBA00004613"/>
    </source>
</evidence>
<proteinExistence type="inferred from homology"/>
<protein>
    <recommendedName>
        <fullName evidence="9">Relaxin-3</fullName>
    </recommendedName>
</protein>
<dbReference type="Proteomes" id="UP000694381">
    <property type="component" value="Unassembled WGS sequence"/>
</dbReference>
<dbReference type="CTD" id="117579"/>
<dbReference type="AlphaFoldDB" id="A0A8C6R5T9"/>
<dbReference type="PRINTS" id="PR00276">
    <property type="entry name" value="INSULINFAMLY"/>
</dbReference>
<dbReference type="InterPro" id="IPR051777">
    <property type="entry name" value="Insulin-like_neuro_ligands"/>
</dbReference>
<comment type="subunit">
    <text evidence="3">Heterodimer of a B chain and an A chain linked by two disulfide bonds.</text>
</comment>
<dbReference type="InterPro" id="IPR022352">
    <property type="entry name" value="Ins/IGF/rlx"/>
</dbReference>
<feature type="domain" description="Insulin-like" evidence="11">
    <location>
        <begin position="31"/>
        <end position="141"/>
    </location>
</feature>
<dbReference type="GO" id="GO:0005179">
    <property type="term" value="F:hormone activity"/>
    <property type="evidence" value="ECO:0007669"/>
    <property type="project" value="UniProtKB-KW"/>
</dbReference>
<dbReference type="GO" id="GO:0005576">
    <property type="term" value="C:extracellular region"/>
    <property type="evidence" value="ECO:0007669"/>
    <property type="project" value="UniProtKB-SubCell"/>
</dbReference>
<comment type="subcellular location">
    <subcellularLocation>
        <location evidence="1">Secreted</location>
    </subcellularLocation>
</comment>
<evidence type="ECO:0000256" key="8">
    <source>
        <dbReference type="ARBA" id="ARBA00023157"/>
    </source>
</evidence>
<evidence type="ECO:0000256" key="6">
    <source>
        <dbReference type="ARBA" id="ARBA00022702"/>
    </source>
</evidence>
<evidence type="ECO:0000256" key="2">
    <source>
        <dbReference type="ARBA" id="ARBA00009034"/>
    </source>
</evidence>
<keyword evidence="13" id="KW-1185">Reference proteome</keyword>
<dbReference type="SUPFAM" id="SSF56994">
    <property type="entry name" value="Insulin-like"/>
    <property type="match status" value="1"/>
</dbReference>
<evidence type="ECO:0000256" key="3">
    <source>
        <dbReference type="ARBA" id="ARBA00011207"/>
    </source>
</evidence>
<name>A0A8C6R5T9_NANGA</name>
<evidence type="ECO:0000256" key="5">
    <source>
        <dbReference type="ARBA" id="ARBA00022685"/>
    </source>
</evidence>
<evidence type="ECO:0000313" key="12">
    <source>
        <dbReference type="Ensembl" id="ENSNGAP00000012322.1"/>
    </source>
</evidence>